<evidence type="ECO:0000256" key="3">
    <source>
        <dbReference type="SAM" id="MobiDB-lite"/>
    </source>
</evidence>
<comment type="caution">
    <text evidence="4">The sequence shown here is derived from an EMBL/GenBank/DDBJ whole genome shotgun (WGS) entry which is preliminary data.</text>
</comment>
<accession>A0A1V9YE27</accession>
<protein>
    <recommendedName>
        <fullName evidence="6">Myb-like domain-containing protein</fullName>
    </recommendedName>
</protein>
<dbReference type="Proteomes" id="UP000243579">
    <property type="component" value="Unassembled WGS sequence"/>
</dbReference>
<dbReference type="OrthoDB" id="168337at2759"/>
<sequence length="549" mass="60635">MKKHHQPLGSCAKQLDDATWAPPLVPLEDGWLDKMDTTLAATADSFFHDLSWSDSADSLLSSPPLGAVKAHRLSVSEVFETPTKSNDFSLYSLTVDTLFDAPSDSISMAASPQSAGATDAESPSRDWGGWCWADQRVFFQTMKAKWVAHDALEKRWEQLAKKIASKTRAQIEAFYADMVKHVSSLLMHGQVAMDANQPDEVRLALICWYRLVASSSITSTDFANPVHKRAIVARLATAFLKSRKQMIAAKSVKKTKEALLVATPPVHHPIVRKKRALPEAQVAPQKRPRPASPIREFSPASSPEPVRPAATVASPFADVTPSKNKRQIKVRFVPIDKRTQALVSQTGAMPKVELKMSSSKRISDVCEHMMKKWTAVQPLLPVGSTLRVVPLGDRLHPGWGSHDISVTCLDIFNHCQKYQTDQLVDTVTLEYRWEVEADENVPPYSASSPLATEYTTPQRVKLPRSVSLTAEKPIPVPVDLDLLPSPHATHDPDPKMTLNFSTDFNGFLDEGPGACTALMDSLCDERKPLKRITPTLVSPVIRLDMLPPP</sequence>
<evidence type="ECO:0008006" key="6">
    <source>
        <dbReference type="Google" id="ProtNLM"/>
    </source>
</evidence>
<evidence type="ECO:0000313" key="5">
    <source>
        <dbReference type="Proteomes" id="UP000243579"/>
    </source>
</evidence>
<feature type="region of interest" description="Disordered" evidence="3">
    <location>
        <begin position="271"/>
        <end position="308"/>
    </location>
</feature>
<evidence type="ECO:0000256" key="2">
    <source>
        <dbReference type="ARBA" id="ARBA00023242"/>
    </source>
</evidence>
<dbReference type="GO" id="GO:0003682">
    <property type="term" value="F:chromatin binding"/>
    <property type="evidence" value="ECO:0007669"/>
    <property type="project" value="InterPro"/>
</dbReference>
<gene>
    <name evidence="4" type="ORF">ACHHYP_14081</name>
</gene>
<keyword evidence="1" id="KW-0238">DNA-binding</keyword>
<evidence type="ECO:0000313" key="4">
    <source>
        <dbReference type="EMBL" id="OQR83971.1"/>
    </source>
</evidence>
<dbReference type="EMBL" id="JNBR01002025">
    <property type="protein sequence ID" value="OQR83971.1"/>
    <property type="molecule type" value="Genomic_DNA"/>
</dbReference>
<organism evidence="4 5">
    <name type="scientific">Achlya hypogyna</name>
    <name type="common">Oomycete</name>
    <name type="synonym">Protoachlya hypogyna</name>
    <dbReference type="NCBI Taxonomy" id="1202772"/>
    <lineage>
        <taxon>Eukaryota</taxon>
        <taxon>Sar</taxon>
        <taxon>Stramenopiles</taxon>
        <taxon>Oomycota</taxon>
        <taxon>Saprolegniomycetes</taxon>
        <taxon>Saprolegniales</taxon>
        <taxon>Achlyaceae</taxon>
        <taxon>Achlya</taxon>
    </lineage>
</organism>
<dbReference type="GO" id="GO:0007389">
    <property type="term" value="P:pattern specification process"/>
    <property type="evidence" value="ECO:0007669"/>
    <property type="project" value="TreeGrafter"/>
</dbReference>
<dbReference type="PANTHER" id="PTHR21677:SF1">
    <property type="entry name" value="PROTEIN CRAMPED-LIKE"/>
    <property type="match status" value="1"/>
</dbReference>
<evidence type="ECO:0000256" key="1">
    <source>
        <dbReference type="ARBA" id="ARBA00023125"/>
    </source>
</evidence>
<dbReference type="PANTHER" id="PTHR21677">
    <property type="entry name" value="CRAMPED PROTEIN"/>
    <property type="match status" value="1"/>
</dbReference>
<dbReference type="GO" id="GO:0003677">
    <property type="term" value="F:DNA binding"/>
    <property type="evidence" value="ECO:0007669"/>
    <property type="project" value="UniProtKB-KW"/>
</dbReference>
<keyword evidence="5" id="KW-1185">Reference proteome</keyword>
<dbReference type="GO" id="GO:0005634">
    <property type="term" value="C:nucleus"/>
    <property type="evidence" value="ECO:0007669"/>
    <property type="project" value="TreeGrafter"/>
</dbReference>
<proteinExistence type="predicted"/>
<dbReference type="InterPro" id="IPR055315">
    <property type="entry name" value="Cramped-like"/>
</dbReference>
<name>A0A1V9YE27_ACHHY</name>
<reference evidence="4 5" key="1">
    <citation type="journal article" date="2014" name="Genome Biol. Evol.">
        <title>The secreted proteins of Achlya hypogyna and Thraustotheca clavata identify the ancestral oomycete secretome and reveal gene acquisitions by horizontal gene transfer.</title>
        <authorList>
            <person name="Misner I."/>
            <person name="Blouin N."/>
            <person name="Leonard G."/>
            <person name="Richards T.A."/>
            <person name="Lane C.E."/>
        </authorList>
    </citation>
    <scope>NUCLEOTIDE SEQUENCE [LARGE SCALE GENOMIC DNA]</scope>
    <source>
        <strain evidence="4 5">ATCC 48635</strain>
    </source>
</reference>
<keyword evidence="2" id="KW-0539">Nucleus</keyword>
<dbReference type="AlphaFoldDB" id="A0A1V9YE27"/>